<dbReference type="PANTHER" id="PTHR42749:SF8">
    <property type="entry name" value="HSP70 FAMILY PROTEIN (AFU_ORTHOLOGUE AFUA_3G13740)"/>
    <property type="match status" value="1"/>
</dbReference>
<dbReference type="Proteomes" id="UP000325945">
    <property type="component" value="Unassembled WGS sequence"/>
</dbReference>
<keyword evidence="3" id="KW-1185">Reference proteome</keyword>
<dbReference type="SUPFAM" id="SSF53067">
    <property type="entry name" value="Actin-like ATPase domain"/>
    <property type="match status" value="2"/>
</dbReference>
<feature type="region of interest" description="Disordered" evidence="1">
    <location>
        <begin position="1"/>
        <end position="30"/>
    </location>
</feature>
<dbReference type="Gene3D" id="3.90.640.10">
    <property type="entry name" value="Actin, Chain A, domain 4"/>
    <property type="match status" value="1"/>
</dbReference>
<gene>
    <name evidence="2" type="ORF">BDV39DRAFT_210043</name>
</gene>
<dbReference type="AlphaFoldDB" id="A0A5N6WMT9"/>
<dbReference type="EMBL" id="ML741851">
    <property type="protein sequence ID" value="KAE8322197.1"/>
    <property type="molecule type" value="Genomic_DNA"/>
</dbReference>
<reference evidence="3" key="1">
    <citation type="submission" date="2019-04" db="EMBL/GenBank/DDBJ databases">
        <title>Friends and foes A comparative genomics studyof 23 Aspergillus species from section Flavi.</title>
        <authorList>
            <consortium name="DOE Joint Genome Institute"/>
            <person name="Kjaerbolling I."/>
            <person name="Vesth T."/>
            <person name="Frisvad J.C."/>
            <person name="Nybo J.L."/>
            <person name="Theobald S."/>
            <person name="Kildgaard S."/>
            <person name="Isbrandt T."/>
            <person name="Kuo A."/>
            <person name="Sato A."/>
            <person name="Lyhne E.K."/>
            <person name="Kogle M.E."/>
            <person name="Wiebenga A."/>
            <person name="Kun R.S."/>
            <person name="Lubbers R.J."/>
            <person name="Makela M.R."/>
            <person name="Barry K."/>
            <person name="Chovatia M."/>
            <person name="Clum A."/>
            <person name="Daum C."/>
            <person name="Haridas S."/>
            <person name="He G."/>
            <person name="LaButti K."/>
            <person name="Lipzen A."/>
            <person name="Mondo S."/>
            <person name="Riley R."/>
            <person name="Salamov A."/>
            <person name="Simmons B.A."/>
            <person name="Magnuson J.K."/>
            <person name="Henrissat B."/>
            <person name="Mortensen U.H."/>
            <person name="Larsen T.O."/>
            <person name="Devries R.P."/>
            <person name="Grigoriev I.V."/>
            <person name="Machida M."/>
            <person name="Baker S.E."/>
            <person name="Andersen M.R."/>
        </authorList>
    </citation>
    <scope>NUCLEOTIDE SEQUENCE [LARGE SCALE GENOMIC DNA]</scope>
    <source>
        <strain evidence="3">CBS 130017</strain>
    </source>
</reference>
<proteinExistence type="predicted"/>
<protein>
    <recommendedName>
        <fullName evidence="4">Actin-like ATPase domain-containing protein</fullName>
    </recommendedName>
</protein>
<dbReference type="InterPro" id="IPR043129">
    <property type="entry name" value="ATPase_NBD"/>
</dbReference>
<evidence type="ECO:0000313" key="3">
    <source>
        <dbReference type="Proteomes" id="UP000325945"/>
    </source>
</evidence>
<organism evidence="2 3">
    <name type="scientific">Aspergillus sergii</name>
    <dbReference type="NCBI Taxonomy" id="1034303"/>
    <lineage>
        <taxon>Eukaryota</taxon>
        <taxon>Fungi</taxon>
        <taxon>Dikarya</taxon>
        <taxon>Ascomycota</taxon>
        <taxon>Pezizomycotina</taxon>
        <taxon>Eurotiomycetes</taxon>
        <taxon>Eurotiomycetidae</taxon>
        <taxon>Eurotiales</taxon>
        <taxon>Aspergillaceae</taxon>
        <taxon>Aspergillus</taxon>
        <taxon>Aspergillus subgen. Circumdati</taxon>
    </lineage>
</organism>
<sequence>MGSLYSQSRKRRRASTNISPAPSIPSCRDADNDVVMINGAGMEGSVPRDTLPQTSTSRTKFIVGLDYGTTFSSVSYIKFNVANPPTTLRGEQIKSVYGWPNTSNHWRNPDVPSESWYLDDELHWGYNARQEVKGIEDGRLDSTNRIIQFAKLLLVEDQPDKDGPRKELRGTLHKLNKTEKDVIKDYIRELLKHSKTHLEKKERFTEDCEVEFVLCVPAGWPIKAIRTMQEILLEVAQEIGFGILAPLYILNEPEAAAAYMLEALSGCGNLKEGDVFTVCDAGGGTVDTITYRVRRERPFRVDEVVTPAGGNCGSSYVNQALKREVIRRIKDTEYASLKGPSFEYIIEHNVMYHFEYSMKRGFRPAEGLEGDEVMVVYGLTKDPQKGFGDSTLYIPRKQIMGFFKSSLDDISQLIQGQIIAVNKKGLEVSNILLVGGFSTSPAFLNHIQAKFGELDILETEGQSDMATAVSHGAVFRALNKEDGPRRMIQSNFGFLQIEPYNKKLPAHQVPEAPTYNPIDGKRYIYDVLDWVIKKKRVLKRKEPFKRRNYQTFKMDAELVIKQRIYVSDADNVRDHYQLDDRVNKGAESFGLLQVDLQKVKEEGLLQTKSGPHGDFYEIHYELAMEVDGRNLFVKLFCPPGGKCRGQTQLCIAAAFMPGTE</sequence>
<dbReference type="CDD" id="cd10170">
    <property type="entry name" value="ASKHA_NBD_HSP70"/>
    <property type="match status" value="1"/>
</dbReference>
<accession>A0A5N6WMT9</accession>
<evidence type="ECO:0008006" key="4">
    <source>
        <dbReference type="Google" id="ProtNLM"/>
    </source>
</evidence>
<dbReference type="Gene3D" id="3.30.420.40">
    <property type="match status" value="2"/>
</dbReference>
<dbReference type="PANTHER" id="PTHR42749">
    <property type="entry name" value="CELL SHAPE-DETERMINING PROTEIN MREB"/>
    <property type="match status" value="1"/>
</dbReference>
<evidence type="ECO:0000256" key="1">
    <source>
        <dbReference type="SAM" id="MobiDB-lite"/>
    </source>
</evidence>
<evidence type="ECO:0000313" key="2">
    <source>
        <dbReference type="EMBL" id="KAE8322197.1"/>
    </source>
</evidence>
<name>A0A5N6WMT9_9EURO</name>